<dbReference type="RefSeq" id="WP_034790613.1">
    <property type="nucleotide sequence ID" value="NZ_VXKG01000001.1"/>
</dbReference>
<sequence>MIRAEELNRELDSIYQEIQSNDRHEIFSHRGTKLKKKLIRIFKESIKHPVEIKKSLLKRNIDLRKSLTATLQKNALRKHLRPGVTRGPKKQIRL</sequence>
<evidence type="ECO:0000313" key="2">
    <source>
        <dbReference type="Proteomes" id="UP000254304"/>
    </source>
</evidence>
<dbReference type="GeneID" id="78380083"/>
<gene>
    <name evidence="1" type="ORF">NCTC12157_02310</name>
</gene>
<reference evidence="1 2" key="1">
    <citation type="submission" date="2018-06" db="EMBL/GenBank/DDBJ databases">
        <authorList>
            <consortium name="Pathogen Informatics"/>
            <person name="Doyle S."/>
        </authorList>
    </citation>
    <scope>NUCLEOTIDE SEQUENCE [LARGE SCALE GENOMIC DNA]</scope>
    <source>
        <strain evidence="1 2">NCTC12157</strain>
    </source>
</reference>
<name>A0A377NER9_9GAMM</name>
<organism evidence="1 2">
    <name type="scientific">Ewingella americana</name>
    <dbReference type="NCBI Taxonomy" id="41202"/>
    <lineage>
        <taxon>Bacteria</taxon>
        <taxon>Pseudomonadati</taxon>
        <taxon>Pseudomonadota</taxon>
        <taxon>Gammaproteobacteria</taxon>
        <taxon>Enterobacterales</taxon>
        <taxon>Yersiniaceae</taxon>
        <taxon>Ewingella</taxon>
    </lineage>
</organism>
<dbReference type="EMBL" id="UGGO01000001">
    <property type="protein sequence ID" value="STQ44587.1"/>
    <property type="molecule type" value="Genomic_DNA"/>
</dbReference>
<evidence type="ECO:0000313" key="1">
    <source>
        <dbReference type="EMBL" id="STQ44587.1"/>
    </source>
</evidence>
<proteinExistence type="predicted"/>
<dbReference type="AlphaFoldDB" id="A0A377NER9"/>
<protein>
    <submittedName>
        <fullName evidence="1">Uncharacterized protein</fullName>
    </submittedName>
</protein>
<accession>A0A377NER9</accession>
<dbReference type="Proteomes" id="UP000254304">
    <property type="component" value="Unassembled WGS sequence"/>
</dbReference>